<evidence type="ECO:0000256" key="1">
    <source>
        <dbReference type="ARBA" id="ARBA00022801"/>
    </source>
</evidence>
<evidence type="ECO:0000256" key="3">
    <source>
        <dbReference type="RuleBase" id="RU361153"/>
    </source>
</evidence>
<sequence>MIVRLPVDCRLWSVEPDARDSDEEILTRIDNAVIACCQRGLPLLLSLHPTPVPADRRTQDAFVAVWERIALRYRYVPNTVLSFGLVDEMRMTQDQVIRRTVAAVLAVTPDRPLTDPGSDS</sequence>
<keyword evidence="1 3" id="KW-0378">Hydrolase</keyword>
<dbReference type="Pfam" id="PF00150">
    <property type="entry name" value="Cellulase"/>
    <property type="match status" value="1"/>
</dbReference>
<proteinExistence type="inferred from homology"/>
<dbReference type="InterPro" id="IPR017853">
    <property type="entry name" value="GH"/>
</dbReference>
<dbReference type="RefSeq" id="WP_203814575.1">
    <property type="nucleotide sequence ID" value="NZ_BOMY01000064.1"/>
</dbReference>
<protein>
    <recommendedName>
        <fullName evidence="4">Glycoside hydrolase family 5 domain-containing protein</fullName>
    </recommendedName>
</protein>
<accession>A0A919TX59</accession>
<dbReference type="Gene3D" id="3.20.20.80">
    <property type="entry name" value="Glycosidases"/>
    <property type="match status" value="1"/>
</dbReference>
<keyword evidence="2 3" id="KW-0326">Glycosidase</keyword>
<keyword evidence="6" id="KW-1185">Reference proteome</keyword>
<dbReference type="SUPFAM" id="SSF51445">
    <property type="entry name" value="(Trans)glycosidases"/>
    <property type="match status" value="1"/>
</dbReference>
<evidence type="ECO:0000313" key="6">
    <source>
        <dbReference type="Proteomes" id="UP000623608"/>
    </source>
</evidence>
<evidence type="ECO:0000259" key="4">
    <source>
        <dbReference type="Pfam" id="PF00150"/>
    </source>
</evidence>
<gene>
    <name evidence="5" type="ORF">Ate02nite_95080</name>
</gene>
<feature type="domain" description="Glycoside hydrolase family 5" evidence="4">
    <location>
        <begin position="2"/>
        <end position="104"/>
    </location>
</feature>
<name>A0A919TX59_9ACTN</name>
<dbReference type="GO" id="GO:0004553">
    <property type="term" value="F:hydrolase activity, hydrolyzing O-glycosyl compounds"/>
    <property type="evidence" value="ECO:0007669"/>
    <property type="project" value="InterPro"/>
</dbReference>
<dbReference type="InterPro" id="IPR001547">
    <property type="entry name" value="Glyco_hydro_5"/>
</dbReference>
<dbReference type="GO" id="GO:0000272">
    <property type="term" value="P:polysaccharide catabolic process"/>
    <property type="evidence" value="ECO:0007669"/>
    <property type="project" value="InterPro"/>
</dbReference>
<dbReference type="EMBL" id="BOMY01000064">
    <property type="protein sequence ID" value="GIF26778.1"/>
    <property type="molecule type" value="Genomic_DNA"/>
</dbReference>
<evidence type="ECO:0000313" key="5">
    <source>
        <dbReference type="EMBL" id="GIF26778.1"/>
    </source>
</evidence>
<reference evidence="5" key="1">
    <citation type="submission" date="2021-01" db="EMBL/GenBank/DDBJ databases">
        <title>Whole genome shotgun sequence of Actinoplanes tereljensis NBRC 105297.</title>
        <authorList>
            <person name="Komaki H."/>
            <person name="Tamura T."/>
        </authorList>
    </citation>
    <scope>NUCLEOTIDE SEQUENCE</scope>
    <source>
        <strain evidence="5">NBRC 105297</strain>
    </source>
</reference>
<evidence type="ECO:0000256" key="2">
    <source>
        <dbReference type="ARBA" id="ARBA00023295"/>
    </source>
</evidence>
<comment type="caution">
    <text evidence="5">The sequence shown here is derived from an EMBL/GenBank/DDBJ whole genome shotgun (WGS) entry which is preliminary data.</text>
</comment>
<dbReference type="Proteomes" id="UP000623608">
    <property type="component" value="Unassembled WGS sequence"/>
</dbReference>
<organism evidence="5 6">
    <name type="scientific">Paractinoplanes tereljensis</name>
    <dbReference type="NCBI Taxonomy" id="571912"/>
    <lineage>
        <taxon>Bacteria</taxon>
        <taxon>Bacillati</taxon>
        <taxon>Actinomycetota</taxon>
        <taxon>Actinomycetes</taxon>
        <taxon>Micromonosporales</taxon>
        <taxon>Micromonosporaceae</taxon>
        <taxon>Paractinoplanes</taxon>
    </lineage>
</organism>
<dbReference type="AlphaFoldDB" id="A0A919TX59"/>
<comment type="similarity">
    <text evidence="3">Belongs to the glycosyl hydrolase 5 (cellulase A) family.</text>
</comment>